<accession>A0AAD3NRP2</accession>
<gene>
    <name evidence="2" type="ORF">SUGI_1228600</name>
</gene>
<protein>
    <submittedName>
        <fullName evidence="2">Uncharacterized protein</fullName>
    </submittedName>
</protein>
<evidence type="ECO:0000313" key="3">
    <source>
        <dbReference type="Proteomes" id="UP001234787"/>
    </source>
</evidence>
<organism evidence="2 3">
    <name type="scientific">Cryptomeria japonica</name>
    <name type="common">Japanese cedar</name>
    <name type="synonym">Cupressus japonica</name>
    <dbReference type="NCBI Taxonomy" id="3369"/>
    <lineage>
        <taxon>Eukaryota</taxon>
        <taxon>Viridiplantae</taxon>
        <taxon>Streptophyta</taxon>
        <taxon>Embryophyta</taxon>
        <taxon>Tracheophyta</taxon>
        <taxon>Spermatophyta</taxon>
        <taxon>Pinopsida</taxon>
        <taxon>Pinidae</taxon>
        <taxon>Conifers II</taxon>
        <taxon>Cupressales</taxon>
        <taxon>Cupressaceae</taxon>
        <taxon>Cryptomeria</taxon>
    </lineage>
</organism>
<feature type="region of interest" description="Disordered" evidence="1">
    <location>
        <begin position="64"/>
        <end position="99"/>
    </location>
</feature>
<proteinExistence type="predicted"/>
<name>A0AAD3NRP2_CRYJA</name>
<feature type="compositionally biased region" description="Basic and acidic residues" evidence="1">
    <location>
        <begin position="81"/>
        <end position="90"/>
    </location>
</feature>
<reference evidence="2" key="1">
    <citation type="submission" date="2022-12" db="EMBL/GenBank/DDBJ databases">
        <title>Chromosome-Level Genome Assembly of Japanese Cedar (Cryptomeriajaponica D. Don).</title>
        <authorList>
            <person name="Fujino T."/>
            <person name="Yamaguchi K."/>
            <person name="Yokoyama T."/>
            <person name="Hamanaka T."/>
            <person name="Harazono Y."/>
            <person name="Kamada H."/>
            <person name="Kobayashi W."/>
            <person name="Ujino-Ihara T."/>
            <person name="Uchiyama K."/>
            <person name="Matsumoto A."/>
            <person name="Izuno A."/>
            <person name="Tsumura Y."/>
            <person name="Toyoda A."/>
            <person name="Shigenobu S."/>
            <person name="Moriguchi Y."/>
            <person name="Ueno S."/>
            <person name="Kasahara M."/>
        </authorList>
    </citation>
    <scope>NUCLEOTIDE SEQUENCE</scope>
</reference>
<dbReference type="AlphaFoldDB" id="A0AAD3NRP2"/>
<evidence type="ECO:0000256" key="1">
    <source>
        <dbReference type="SAM" id="MobiDB-lite"/>
    </source>
</evidence>
<keyword evidence="3" id="KW-1185">Reference proteome</keyword>
<comment type="caution">
    <text evidence="2">The sequence shown here is derived from an EMBL/GenBank/DDBJ whole genome shotgun (WGS) entry which is preliminary data.</text>
</comment>
<dbReference type="EMBL" id="BSEH01000022">
    <property type="protein sequence ID" value="GLJ56579.1"/>
    <property type="molecule type" value="Genomic_DNA"/>
</dbReference>
<sequence>MHYGSLGLTAAFRDWPDITSCHLDIASRVDRIASVCVFPVGGFSVPSQRSSTYCTGPGRLCTTNRKKEKNQPPIDPYVSVDRVKAPEKGPIDPPSSEKATPVEAIEVALCMQWFTHKQRQS</sequence>
<dbReference type="Proteomes" id="UP001234787">
    <property type="component" value="Unassembled WGS sequence"/>
</dbReference>
<evidence type="ECO:0000313" key="2">
    <source>
        <dbReference type="EMBL" id="GLJ56579.1"/>
    </source>
</evidence>